<name>A0AAV7UTX0_PLEWA</name>
<evidence type="ECO:0000313" key="2">
    <source>
        <dbReference type="EMBL" id="KAJ1192514.1"/>
    </source>
</evidence>
<organism evidence="2 3">
    <name type="scientific">Pleurodeles waltl</name>
    <name type="common">Iberian ribbed newt</name>
    <dbReference type="NCBI Taxonomy" id="8319"/>
    <lineage>
        <taxon>Eukaryota</taxon>
        <taxon>Metazoa</taxon>
        <taxon>Chordata</taxon>
        <taxon>Craniata</taxon>
        <taxon>Vertebrata</taxon>
        <taxon>Euteleostomi</taxon>
        <taxon>Amphibia</taxon>
        <taxon>Batrachia</taxon>
        <taxon>Caudata</taxon>
        <taxon>Salamandroidea</taxon>
        <taxon>Salamandridae</taxon>
        <taxon>Pleurodelinae</taxon>
        <taxon>Pleurodeles</taxon>
    </lineage>
</organism>
<dbReference type="Gene3D" id="1.10.340.70">
    <property type="match status" value="1"/>
</dbReference>
<feature type="domain" description="Integrase zinc-binding" evidence="1">
    <location>
        <begin position="69"/>
        <end position="110"/>
    </location>
</feature>
<keyword evidence="3" id="KW-1185">Reference proteome</keyword>
<dbReference type="Proteomes" id="UP001066276">
    <property type="component" value="Chromosome 2_2"/>
</dbReference>
<evidence type="ECO:0000313" key="3">
    <source>
        <dbReference type="Proteomes" id="UP001066276"/>
    </source>
</evidence>
<dbReference type="Pfam" id="PF17921">
    <property type="entry name" value="Integrase_H2C2"/>
    <property type="match status" value="1"/>
</dbReference>
<accession>A0AAV7UTX0</accession>
<evidence type="ECO:0000259" key="1">
    <source>
        <dbReference type="Pfam" id="PF17921"/>
    </source>
</evidence>
<protein>
    <recommendedName>
        <fullName evidence="1">Integrase zinc-binding domain-containing protein</fullName>
    </recommendedName>
</protein>
<dbReference type="InterPro" id="IPR041588">
    <property type="entry name" value="Integrase_H2C2"/>
</dbReference>
<reference evidence="2" key="1">
    <citation type="journal article" date="2022" name="bioRxiv">
        <title>Sequencing and chromosome-scale assembly of the giantPleurodeles waltlgenome.</title>
        <authorList>
            <person name="Brown T."/>
            <person name="Elewa A."/>
            <person name="Iarovenko S."/>
            <person name="Subramanian E."/>
            <person name="Araus A.J."/>
            <person name="Petzold A."/>
            <person name="Susuki M."/>
            <person name="Suzuki K.-i.T."/>
            <person name="Hayashi T."/>
            <person name="Toyoda A."/>
            <person name="Oliveira C."/>
            <person name="Osipova E."/>
            <person name="Leigh N.D."/>
            <person name="Simon A."/>
            <person name="Yun M.H."/>
        </authorList>
    </citation>
    <scope>NUCLEOTIDE SEQUENCE</scope>
    <source>
        <strain evidence="2">20211129_DDA</strain>
        <tissue evidence="2">Liver</tissue>
    </source>
</reference>
<dbReference type="EMBL" id="JANPWB010000004">
    <property type="protein sequence ID" value="KAJ1192514.1"/>
    <property type="molecule type" value="Genomic_DNA"/>
</dbReference>
<feature type="non-terminal residue" evidence="2">
    <location>
        <position position="1"/>
    </location>
</feature>
<comment type="caution">
    <text evidence="2">The sequence shown here is derived from an EMBL/GenBank/DDBJ whole genome shotgun (WGS) entry which is preliminary data.</text>
</comment>
<sequence>SKYFVKQMDECKYSEIHAFLRNRKYPARFDKVKKRAFRRLCQKYVAEDDKLFYIGKGKKSLVVKGSERAKYIFREFHNIPFGGHPGINKTKQSIGSRFYWPLMTVDIIKW</sequence>
<gene>
    <name evidence="2" type="ORF">NDU88_001821</name>
</gene>
<dbReference type="AlphaFoldDB" id="A0AAV7UTX0"/>
<proteinExistence type="predicted"/>
<feature type="non-terminal residue" evidence="2">
    <location>
        <position position="110"/>
    </location>
</feature>